<evidence type="ECO:0000313" key="2">
    <source>
        <dbReference type="EnsemblPlants" id="ORUFI07G03010.1"/>
    </source>
</evidence>
<dbReference type="HOGENOM" id="CLU_2175158_0_0_1"/>
<sequence length="110" mass="11157">MRATARVRLGTGAAASGGGEGGEATHPIAAATTTTTRLVRSGCCDVGREVVRGWLRACYGGDEVNGELHNLSTTTTTAPALERTSTSAPPLQGAGATSSQRRRCLSVPSS</sequence>
<keyword evidence="3" id="KW-1185">Reference proteome</keyword>
<feature type="region of interest" description="Disordered" evidence="1">
    <location>
        <begin position="79"/>
        <end position="110"/>
    </location>
</feature>
<proteinExistence type="predicted"/>
<reference evidence="3" key="1">
    <citation type="submission" date="2013-06" db="EMBL/GenBank/DDBJ databases">
        <authorList>
            <person name="Zhao Q."/>
        </authorList>
    </citation>
    <scope>NUCLEOTIDE SEQUENCE</scope>
    <source>
        <strain evidence="3">cv. W1943</strain>
    </source>
</reference>
<name>A0A0E0Q433_ORYRU</name>
<evidence type="ECO:0000256" key="1">
    <source>
        <dbReference type="SAM" id="MobiDB-lite"/>
    </source>
</evidence>
<dbReference type="AlphaFoldDB" id="A0A0E0Q433"/>
<evidence type="ECO:0000313" key="3">
    <source>
        <dbReference type="Proteomes" id="UP000008022"/>
    </source>
</evidence>
<accession>A0A0E0Q433</accession>
<dbReference type="EnsemblPlants" id="ORUFI07G03010.1">
    <property type="protein sequence ID" value="ORUFI07G03010.1"/>
    <property type="gene ID" value="ORUFI07G03010"/>
</dbReference>
<feature type="region of interest" description="Disordered" evidence="1">
    <location>
        <begin position="1"/>
        <end position="26"/>
    </location>
</feature>
<dbReference type="Proteomes" id="UP000008022">
    <property type="component" value="Unassembled WGS sequence"/>
</dbReference>
<protein>
    <submittedName>
        <fullName evidence="2">Uncharacterized protein</fullName>
    </submittedName>
</protein>
<feature type="compositionally biased region" description="Polar residues" evidence="1">
    <location>
        <begin position="83"/>
        <end position="99"/>
    </location>
</feature>
<reference evidence="2" key="2">
    <citation type="submission" date="2015-06" db="UniProtKB">
        <authorList>
            <consortium name="EnsemblPlants"/>
        </authorList>
    </citation>
    <scope>IDENTIFICATION</scope>
</reference>
<organism evidence="2 3">
    <name type="scientific">Oryza rufipogon</name>
    <name type="common">Brownbeard rice</name>
    <name type="synonym">Asian wild rice</name>
    <dbReference type="NCBI Taxonomy" id="4529"/>
    <lineage>
        <taxon>Eukaryota</taxon>
        <taxon>Viridiplantae</taxon>
        <taxon>Streptophyta</taxon>
        <taxon>Embryophyta</taxon>
        <taxon>Tracheophyta</taxon>
        <taxon>Spermatophyta</taxon>
        <taxon>Magnoliopsida</taxon>
        <taxon>Liliopsida</taxon>
        <taxon>Poales</taxon>
        <taxon>Poaceae</taxon>
        <taxon>BOP clade</taxon>
        <taxon>Oryzoideae</taxon>
        <taxon>Oryzeae</taxon>
        <taxon>Oryzinae</taxon>
        <taxon>Oryza</taxon>
    </lineage>
</organism>
<dbReference type="Gramene" id="ORUFI07G03010.1">
    <property type="protein sequence ID" value="ORUFI07G03010.1"/>
    <property type="gene ID" value="ORUFI07G03010"/>
</dbReference>